<sequence length="507" mass="54691">MSLFGKMGIPCIIFCVFMILGKHSNAQLKIGDNPYTVRTDASLELSGEARGLLLNRVPKAALNTAPLNSAPDGMIVYVKEDKQIYLKKGTWQPLADLSAIGSWSTAGNTGNDSSVHFIGTLDHQPIVFKVDAVERGRVAGNGFWGVGRSNPTSMLHVNGAIATSTITATGNITLVDSNSVVIMNNASDATVTLQSPVGRTGRSIELVAYNTGNVNYAGATVKATNGTTQTSLLSGYTVKLVSDGTAWVVMNKQRPALLKYNANSGSGEFDISRDLNAMATNGTGLYLTDVEGNPANQIPNETAWFHTSIVAKSDNGLYVGQFDLTDHEAYFRGGSVDTFANMSWRKFLTLPVNANFSAETEGNYDVNFNLKDNRDLFFSTNSNKRVTIQGDGDVGIGTTSPNAKLDVNGSVKVGSDGTPVEKIYRLTTGNYNVNTYSNTYEFRYPTSGTDSRITSNATVIINPRGEIGEETSIAHARAYNGYVIVRLTSVTWRINFNTSFNVTIMQF</sequence>
<evidence type="ECO:0000313" key="1">
    <source>
        <dbReference type="EMBL" id="ATL49646.1"/>
    </source>
</evidence>
<accession>A0A291R082</accession>
<dbReference type="OrthoDB" id="657052at2"/>
<reference evidence="1 2" key="1">
    <citation type="submission" date="2017-10" db="EMBL/GenBank/DDBJ databases">
        <title>Paenichitinophaga pekingensis gen. nov., sp. nov., isolated from activated sludge.</title>
        <authorList>
            <person name="Jin D."/>
            <person name="Kong X."/>
            <person name="Deng Y."/>
            <person name="Bai Z."/>
        </authorList>
    </citation>
    <scope>NUCLEOTIDE SEQUENCE [LARGE SCALE GENOMIC DNA]</scope>
    <source>
        <strain evidence="1 2">13</strain>
    </source>
</reference>
<dbReference type="Proteomes" id="UP000220133">
    <property type="component" value="Chromosome"/>
</dbReference>
<proteinExistence type="predicted"/>
<dbReference type="RefSeq" id="WP_098196013.1">
    <property type="nucleotide sequence ID" value="NZ_CP023777.1"/>
</dbReference>
<name>A0A291R082_9BACT</name>
<gene>
    <name evidence="1" type="ORF">COR50_22090</name>
</gene>
<keyword evidence="2" id="KW-1185">Reference proteome</keyword>
<dbReference type="AlphaFoldDB" id="A0A291R082"/>
<dbReference type="EMBL" id="CP023777">
    <property type="protein sequence ID" value="ATL49646.1"/>
    <property type="molecule type" value="Genomic_DNA"/>
</dbReference>
<evidence type="ECO:0000313" key="2">
    <source>
        <dbReference type="Proteomes" id="UP000220133"/>
    </source>
</evidence>
<organism evidence="1 2">
    <name type="scientific">Chitinophaga caeni</name>
    <dbReference type="NCBI Taxonomy" id="2029983"/>
    <lineage>
        <taxon>Bacteria</taxon>
        <taxon>Pseudomonadati</taxon>
        <taxon>Bacteroidota</taxon>
        <taxon>Chitinophagia</taxon>
        <taxon>Chitinophagales</taxon>
        <taxon>Chitinophagaceae</taxon>
        <taxon>Chitinophaga</taxon>
    </lineage>
</organism>
<dbReference type="KEGG" id="cbae:COR50_22090"/>
<protein>
    <submittedName>
        <fullName evidence="1">Uncharacterized protein</fullName>
    </submittedName>
</protein>